<dbReference type="AlphaFoldDB" id="A0A173Z8E6"/>
<dbReference type="PANTHER" id="PTHR47545">
    <property type="entry name" value="MULTIFUNCTIONAL CCA PROTEIN"/>
    <property type="match status" value="1"/>
</dbReference>
<dbReference type="InterPro" id="IPR050124">
    <property type="entry name" value="tRNA_CCA-adding_enzyme"/>
</dbReference>
<evidence type="ECO:0000313" key="4">
    <source>
        <dbReference type="Proteomes" id="UP000095651"/>
    </source>
</evidence>
<evidence type="ECO:0000259" key="2">
    <source>
        <dbReference type="Pfam" id="PF01966"/>
    </source>
</evidence>
<dbReference type="CDD" id="cd00077">
    <property type="entry name" value="HDc"/>
    <property type="match status" value="1"/>
</dbReference>
<dbReference type="SUPFAM" id="SSF109604">
    <property type="entry name" value="HD-domain/PDEase-like"/>
    <property type="match status" value="1"/>
</dbReference>
<dbReference type="EMBL" id="CYZE01000002">
    <property type="protein sequence ID" value="CUN72672.1"/>
    <property type="molecule type" value="Genomic_DNA"/>
</dbReference>
<keyword evidence="1" id="KW-0547">Nucleotide-binding</keyword>
<dbReference type="InterPro" id="IPR006674">
    <property type="entry name" value="HD_domain"/>
</dbReference>
<organism evidence="3 4">
    <name type="scientific">Hungatella hathewayi</name>
    <dbReference type="NCBI Taxonomy" id="154046"/>
    <lineage>
        <taxon>Bacteria</taxon>
        <taxon>Bacillati</taxon>
        <taxon>Bacillota</taxon>
        <taxon>Clostridia</taxon>
        <taxon>Lachnospirales</taxon>
        <taxon>Lachnospiraceae</taxon>
        <taxon>Hungatella</taxon>
    </lineage>
</organism>
<proteinExistence type="predicted"/>
<dbReference type="GO" id="GO:0016787">
    <property type="term" value="F:hydrolase activity"/>
    <property type="evidence" value="ECO:0007669"/>
    <property type="project" value="UniProtKB-KW"/>
</dbReference>
<dbReference type="Gene3D" id="1.10.3090.10">
    <property type="entry name" value="cca-adding enzyme, domain 2"/>
    <property type="match status" value="1"/>
</dbReference>
<accession>A0A173Z8E6</accession>
<reference evidence="3 4" key="1">
    <citation type="submission" date="2015-09" db="EMBL/GenBank/DDBJ databases">
        <authorList>
            <consortium name="Pathogen Informatics"/>
        </authorList>
    </citation>
    <scope>NUCLEOTIDE SEQUENCE [LARGE SCALE GENOMIC DNA]</scope>
    <source>
        <strain evidence="3 4">2789STDY5608850</strain>
    </source>
</reference>
<gene>
    <name evidence="3" type="ORF">ERS852407_00927</name>
</gene>
<name>A0A173Z8E6_9FIRM</name>
<sequence>MSLKDRNEKEIYREEQCREEQYRKIESHLLLDDRPSEYLEKIGETEEFNHFPFDLLKRMKQTKQSPKYHPEGSVWIHTMMVVDEAAKRREQSQNPQVFMWAALLHDIGKPSVTRFRNGKITSYNHDREGAELAREFLLVFTEDEAFIDAVCGLVRYHMQILFVTKGTARAQLEEMKRSVDIREAALLGLCDRLGRAGVDVEKEKESVMAFLQLCGVPGKDFDFI</sequence>
<protein>
    <submittedName>
        <fullName evidence="3">HD superfamily hydrolase</fullName>
    </submittedName>
</protein>
<evidence type="ECO:0000256" key="1">
    <source>
        <dbReference type="ARBA" id="ARBA00022741"/>
    </source>
</evidence>
<dbReference type="Proteomes" id="UP000095651">
    <property type="component" value="Unassembled WGS sequence"/>
</dbReference>
<dbReference type="NCBIfam" id="TIGR00277">
    <property type="entry name" value="HDIG"/>
    <property type="match status" value="1"/>
</dbReference>
<dbReference type="InterPro" id="IPR003607">
    <property type="entry name" value="HD/PDEase_dom"/>
</dbReference>
<dbReference type="RefSeq" id="WP_055653202.1">
    <property type="nucleotide sequence ID" value="NZ_CABIXC010000002.1"/>
</dbReference>
<keyword evidence="3" id="KW-0378">Hydrolase</keyword>
<dbReference type="GO" id="GO:0000166">
    <property type="term" value="F:nucleotide binding"/>
    <property type="evidence" value="ECO:0007669"/>
    <property type="project" value="UniProtKB-KW"/>
</dbReference>
<dbReference type="PANTHER" id="PTHR47545:SF2">
    <property type="entry name" value="CC-ADDING TRNA NUCLEOTIDYLTRANSFERASE"/>
    <property type="match status" value="1"/>
</dbReference>
<dbReference type="Pfam" id="PF01966">
    <property type="entry name" value="HD"/>
    <property type="match status" value="1"/>
</dbReference>
<feature type="domain" description="HD" evidence="2">
    <location>
        <begin position="75"/>
        <end position="193"/>
    </location>
</feature>
<dbReference type="InterPro" id="IPR006675">
    <property type="entry name" value="HDIG_dom"/>
</dbReference>
<evidence type="ECO:0000313" key="3">
    <source>
        <dbReference type="EMBL" id="CUN72672.1"/>
    </source>
</evidence>